<feature type="compositionally biased region" description="Basic and acidic residues" evidence="1">
    <location>
        <begin position="1026"/>
        <end position="1037"/>
    </location>
</feature>
<dbReference type="OrthoDB" id="5312224at2759"/>
<dbReference type="EMBL" id="RSCE01000005">
    <property type="protein sequence ID" value="RSH82772.1"/>
    <property type="molecule type" value="Genomic_DNA"/>
</dbReference>
<reference evidence="5 6" key="1">
    <citation type="submission" date="2018-11" db="EMBL/GenBank/DDBJ databases">
        <title>Genome sequence of Apiotrichum porosum DSM 27194.</title>
        <authorList>
            <person name="Aliyu H."/>
            <person name="Gorte O."/>
            <person name="Ochsenreither K."/>
        </authorList>
    </citation>
    <scope>NUCLEOTIDE SEQUENCE [LARGE SCALE GENOMIC DNA]</scope>
    <source>
        <strain evidence="5 6">DSM 27194</strain>
    </source>
</reference>
<feature type="region of interest" description="Disordered" evidence="1">
    <location>
        <begin position="408"/>
        <end position="447"/>
    </location>
</feature>
<dbReference type="GeneID" id="39592310"/>
<dbReference type="InterPro" id="IPR010308">
    <property type="entry name" value="TRP_C"/>
</dbReference>
<evidence type="ECO:0000313" key="6">
    <source>
        <dbReference type="Proteomes" id="UP000279236"/>
    </source>
</evidence>
<feature type="signal peptide" evidence="3">
    <location>
        <begin position="1"/>
        <end position="19"/>
    </location>
</feature>
<dbReference type="AlphaFoldDB" id="A0A427XVB3"/>
<feature type="compositionally biased region" description="Low complexity" evidence="1">
    <location>
        <begin position="880"/>
        <end position="901"/>
    </location>
</feature>
<comment type="caution">
    <text evidence="5">The sequence shown here is derived from an EMBL/GenBank/DDBJ whole genome shotgun (WGS) entry which is preliminary data.</text>
</comment>
<feature type="region of interest" description="Disordered" evidence="1">
    <location>
        <begin position="792"/>
        <end position="1039"/>
    </location>
</feature>
<feature type="compositionally biased region" description="Low complexity" evidence="1">
    <location>
        <begin position="1164"/>
        <end position="1174"/>
    </location>
</feature>
<keyword evidence="2" id="KW-0812">Transmembrane</keyword>
<feature type="transmembrane region" description="Helical" evidence="2">
    <location>
        <begin position="370"/>
        <end position="395"/>
    </location>
</feature>
<accession>A0A427XVB3</accession>
<keyword evidence="3" id="KW-0732">Signal</keyword>
<proteinExistence type="predicted"/>
<feature type="transmembrane region" description="Helical" evidence="2">
    <location>
        <begin position="534"/>
        <end position="555"/>
    </location>
</feature>
<dbReference type="GO" id="GO:0016020">
    <property type="term" value="C:membrane"/>
    <property type="evidence" value="ECO:0007669"/>
    <property type="project" value="TreeGrafter"/>
</dbReference>
<feature type="compositionally biased region" description="Polar residues" evidence="1">
    <location>
        <begin position="959"/>
        <end position="980"/>
    </location>
</feature>
<feature type="transmembrane region" description="Helical" evidence="2">
    <location>
        <begin position="646"/>
        <end position="665"/>
    </location>
</feature>
<evidence type="ECO:0000313" key="5">
    <source>
        <dbReference type="EMBL" id="RSH82772.1"/>
    </source>
</evidence>
<evidence type="ECO:0000256" key="2">
    <source>
        <dbReference type="SAM" id="Phobius"/>
    </source>
</evidence>
<keyword evidence="2" id="KW-1133">Transmembrane helix</keyword>
<dbReference type="InterPro" id="IPR040241">
    <property type="entry name" value="TRP_Flc/Pkd2-like"/>
</dbReference>
<keyword evidence="6" id="KW-1185">Reference proteome</keyword>
<feature type="compositionally biased region" description="Pro residues" evidence="1">
    <location>
        <begin position="902"/>
        <end position="912"/>
    </location>
</feature>
<dbReference type="PANTHER" id="PTHR31145">
    <property type="entry name" value="INTEGRAL MEMBRANE PROTEIN (AFU_ORTHOLOGUE AFUA_7G01610)"/>
    <property type="match status" value="1"/>
</dbReference>
<feature type="region of interest" description="Disordered" evidence="1">
    <location>
        <begin position="1058"/>
        <end position="1190"/>
    </location>
</feature>
<dbReference type="RefSeq" id="XP_028477004.1">
    <property type="nucleotide sequence ID" value="XM_028623111.1"/>
</dbReference>
<organism evidence="5 6">
    <name type="scientific">Apiotrichum porosum</name>
    <dbReference type="NCBI Taxonomy" id="105984"/>
    <lineage>
        <taxon>Eukaryota</taxon>
        <taxon>Fungi</taxon>
        <taxon>Dikarya</taxon>
        <taxon>Basidiomycota</taxon>
        <taxon>Agaricomycotina</taxon>
        <taxon>Tremellomycetes</taxon>
        <taxon>Trichosporonales</taxon>
        <taxon>Trichosporonaceae</taxon>
        <taxon>Apiotrichum</taxon>
    </lineage>
</organism>
<dbReference type="Pfam" id="PF06011">
    <property type="entry name" value="TRP"/>
    <property type="match status" value="1"/>
</dbReference>
<name>A0A427XVB3_9TREE</name>
<feature type="compositionally biased region" description="Low complexity" evidence="1">
    <location>
        <begin position="1127"/>
        <end position="1145"/>
    </location>
</feature>
<feature type="transmembrane region" description="Helical" evidence="2">
    <location>
        <begin position="267"/>
        <end position="292"/>
    </location>
</feature>
<dbReference type="PANTHER" id="PTHR31145:SF6">
    <property type="entry name" value="INTEGRAL MEMBRANE PROTEIN (AFU_ORTHOLOGUE AFUA_7G01610)"/>
    <property type="match status" value="1"/>
</dbReference>
<feature type="transmembrane region" description="Helical" evidence="2">
    <location>
        <begin position="508"/>
        <end position="528"/>
    </location>
</feature>
<evidence type="ECO:0000256" key="1">
    <source>
        <dbReference type="SAM" id="MobiDB-lite"/>
    </source>
</evidence>
<dbReference type="Proteomes" id="UP000279236">
    <property type="component" value="Unassembled WGS sequence"/>
</dbReference>
<dbReference type="PROSITE" id="PS51257">
    <property type="entry name" value="PROKAR_LIPOPROTEIN"/>
    <property type="match status" value="1"/>
</dbReference>
<keyword evidence="2" id="KW-0472">Membrane</keyword>
<dbReference type="STRING" id="105984.A0A427XVB3"/>
<feature type="transmembrane region" description="Helical" evidence="2">
    <location>
        <begin position="193"/>
        <end position="220"/>
    </location>
</feature>
<sequence length="1228" mass="132748">MRRVLLIAAAGALAVPVSAAVIQPTFTSCLDSYSPVAPAEAQLAVSAVYAELVGGDWSTARNLNGAGEDVLRFDLLGTSTQELSGYNSTTGKLATLFTSTSEAGVTQYTQSSYLCNSIFPANMTEPYFGNQTFCPLAGGDFGLNVSVPLYNVHALATLHTQIRGVDSSEPAQTLFCIDIHVTPYKANSWPFQLFLWFPAAIAMAFWVTTWAARFAAGWVVGVDRSTMARREVTLLKWGTMLISGMSGERFGVSTALLRFVTPGLRDIMYHIQFVTMLGMIAVSWPSFFYTIVAQSAWADLVWNVSLVSDQHPSVYSTNFTAPLPWAPQMVNPTYPLYLNSSGPGVLLDIGDTPSGMAAWARVVGLRPQDLFGTCLSLFLMLAAVIVVVSLALWLVHALTELFGHDGSRRNANRASSAGPGLPRQSAQRNSLMQDGGFNGHSRSSSNGKEWFDPRGSVELSQVALTPSSQQPRAAARPTTRSKFHRIWNRFTPKGEAGAFHFSALYGNLLRLILMFHFPITAFSVYQLSLSEASIVSRVFAALALTFISIVIPAFIMYKIYRTPTGKLYDAARTLLALGTVYNVYTADKQLYRTLPLIGSLIQGIVIGAGQQSGLAQAVVLILVELLTFVTTAFWSPWGDGASMGNQVVGISIMRIASIIMAMVLSDEISVDETPQQWLTYVILIIQAVVFVFFFFMVLTKIIEGLIRLFGGAPFDESTHPIDGGIFAAIMDLDYFSGRNVSVAGSLTTQMMLDRHSQGVSREGYQMGYYPVQNPSVDQFGRVEQYGRSVDQFGGQRSVSDHASYVSSDDTHNGILTGWRPRASSTAQQQPYSTTQPLASPSEKRNSWGGATPSIRVTDGEYYQTHARARSSGAIMEELASPRSPRSPITPPMRSLSTSPGQSPFPFPPPQYPPTGGLQDRNGVRPPPISIPRRRSLNNIGEDEAQPANLRQATKRRSRGSGNWFNRSSQLDAAENDYSSGSDDEPGPSRQSRRRHDRRPSGEPLTATVEPEPSHGWRALFTRRTRVKSERERDENAARKAVAVNESGAALVGVATPSVATPLVAPAPPGARSFRVQRKGQPPAPPRPSLSGTASSVTPLLAPPPSSFRVQRRSGGGLVDASQTSNMSHSSSLTTPTHSTPSSPAPDGALQIADQMGFGGRRSRPASSVSTVSSPGLSYLPTVTEPVTDPNRTETIMDAEEDIAAVNTGGYAASLFRPLDPRAPPGQAL</sequence>
<dbReference type="GO" id="GO:0055085">
    <property type="term" value="P:transmembrane transport"/>
    <property type="evidence" value="ECO:0007669"/>
    <property type="project" value="TreeGrafter"/>
</dbReference>
<feature type="transmembrane region" description="Helical" evidence="2">
    <location>
        <begin position="677"/>
        <end position="698"/>
    </location>
</feature>
<evidence type="ECO:0000259" key="4">
    <source>
        <dbReference type="Pfam" id="PF06011"/>
    </source>
</evidence>
<feature type="transmembrane region" description="Helical" evidence="2">
    <location>
        <begin position="614"/>
        <end position="634"/>
    </location>
</feature>
<gene>
    <name evidence="5" type="ORF">EHS24_007767</name>
</gene>
<feature type="chain" id="PRO_5019336685" description="TRP C-terminal domain-containing protein" evidence="3">
    <location>
        <begin position="20"/>
        <end position="1228"/>
    </location>
</feature>
<feature type="compositionally biased region" description="Polar residues" evidence="1">
    <location>
        <begin position="822"/>
        <end position="838"/>
    </location>
</feature>
<evidence type="ECO:0000256" key="3">
    <source>
        <dbReference type="SAM" id="SignalP"/>
    </source>
</evidence>
<feature type="domain" description="TRP C-terminal" evidence="4">
    <location>
        <begin position="503"/>
        <end position="702"/>
    </location>
</feature>
<protein>
    <recommendedName>
        <fullName evidence="4">TRP C-terminal domain-containing protein</fullName>
    </recommendedName>
</protein>